<feature type="compositionally biased region" description="Polar residues" evidence="1">
    <location>
        <begin position="37"/>
        <end position="60"/>
    </location>
</feature>
<evidence type="ECO:0000256" key="1">
    <source>
        <dbReference type="SAM" id="MobiDB-lite"/>
    </source>
</evidence>
<organism evidence="2">
    <name type="scientific">Solanum chilense</name>
    <name type="common">Tomato</name>
    <name type="synonym">Lycopersicon chilense</name>
    <dbReference type="NCBI Taxonomy" id="4083"/>
    <lineage>
        <taxon>Eukaryota</taxon>
        <taxon>Viridiplantae</taxon>
        <taxon>Streptophyta</taxon>
        <taxon>Embryophyta</taxon>
        <taxon>Tracheophyta</taxon>
        <taxon>Spermatophyta</taxon>
        <taxon>Magnoliopsida</taxon>
        <taxon>eudicotyledons</taxon>
        <taxon>Gunneridae</taxon>
        <taxon>Pentapetalae</taxon>
        <taxon>asterids</taxon>
        <taxon>lamiids</taxon>
        <taxon>Solanales</taxon>
        <taxon>Solanaceae</taxon>
        <taxon>Solanoideae</taxon>
        <taxon>Solaneae</taxon>
        <taxon>Solanum</taxon>
        <taxon>Solanum subgen. Lycopersicon</taxon>
    </lineage>
</organism>
<feature type="non-terminal residue" evidence="2">
    <location>
        <position position="1"/>
    </location>
</feature>
<dbReference type="EMBL" id="RXGB01000206">
    <property type="protein sequence ID" value="TMX04579.1"/>
    <property type="molecule type" value="Genomic_DNA"/>
</dbReference>
<gene>
    <name evidence="2" type="ORF">EJD97_007308</name>
</gene>
<feature type="compositionally biased region" description="Basic and acidic residues" evidence="1">
    <location>
        <begin position="63"/>
        <end position="75"/>
    </location>
</feature>
<evidence type="ECO:0000313" key="2">
    <source>
        <dbReference type="EMBL" id="TMX04579.1"/>
    </source>
</evidence>
<sequence>WDTIDIYVCDDTILDGVDPSEGQISQSLSQVVESFNTHGESLTAQPKNSDLGLGSSSSFPATERLENDGVSRVEQESDDDYSSIDCIDTKEEVEPTFQQGTESSIQEEVKPSAQENAEEDLDMDFVCFDQSIDYGSDVHEELRIVKEDV</sequence>
<feature type="region of interest" description="Disordered" evidence="1">
    <location>
        <begin position="37"/>
        <end position="115"/>
    </location>
</feature>
<proteinExistence type="predicted"/>
<dbReference type="AlphaFoldDB" id="A0A6N2CCL0"/>
<accession>A0A6N2CCL0</accession>
<comment type="caution">
    <text evidence="2">The sequence shown here is derived from an EMBL/GenBank/DDBJ whole genome shotgun (WGS) entry which is preliminary data.</text>
</comment>
<reference evidence="2" key="1">
    <citation type="submission" date="2019-05" db="EMBL/GenBank/DDBJ databases">
        <title>The de novo reference genome and transcriptome assemblies of the wild tomato species Solanum chilense.</title>
        <authorList>
            <person name="Stam R."/>
            <person name="Nosenko T."/>
            <person name="Hoerger A.C."/>
            <person name="Stephan W."/>
            <person name="Seidel M.A."/>
            <person name="Kuhn J.M.M."/>
            <person name="Haberer G."/>
            <person name="Tellier A."/>
        </authorList>
    </citation>
    <scope>NUCLEOTIDE SEQUENCE</scope>
    <source>
        <tissue evidence="2">Mature leaves</tissue>
    </source>
</reference>
<feature type="compositionally biased region" description="Polar residues" evidence="1">
    <location>
        <begin position="96"/>
        <end position="106"/>
    </location>
</feature>
<feature type="non-terminal residue" evidence="2">
    <location>
        <position position="149"/>
    </location>
</feature>
<protein>
    <submittedName>
        <fullName evidence="2">Uncharacterized protein</fullName>
    </submittedName>
</protein>
<name>A0A6N2CCL0_SOLCI</name>